<keyword evidence="2" id="KW-0813">Transport</keyword>
<gene>
    <name evidence="9" type="ORF">HDF10_000122</name>
</gene>
<sequence>MSTTANPAAAQQNPVIDPELPAPLSMRDVLRVPMMRRLWYAQIISVFGDFLALFAVINVITFRLHATAQQVTGVQIAYMLPIAVLGILAGVFVDRWPLKPTMVSSDSIRACLCLLLIFATQIWHYYAILAAISVISSFFGPAQGVAIRSAVPLHGLRSANALMQQVMFGMRIIGPAIAGLMVSYLGAVSCYAFDSASFVGSAMLIASVTFMAVGPKAAAPTPDTANSSAIGKVWLDMKQGFNFILHHAALLFVILAMAAGMFVLGCFGPLIAIYVRDSLHASTKSFAIASAMIGLGMLLGINGLNTFGKKLKDTLLVYSGLCGIAVGLVILTLLPHLWSTILGNLTIGFSVAGIIVPSQTLFQKATPPELMGRVGSTFMSIIFTAQISGLVLSGFLSQYIGVRQVFALCAAMLVVLIVAGKIWMEPKPAATQSA</sequence>
<reference evidence="9 10" key="1">
    <citation type="submission" date="2020-08" db="EMBL/GenBank/DDBJ databases">
        <title>Genomic Encyclopedia of Type Strains, Phase IV (KMG-V): Genome sequencing to study the core and pangenomes of soil and plant-associated prokaryotes.</title>
        <authorList>
            <person name="Whitman W."/>
        </authorList>
    </citation>
    <scope>NUCLEOTIDE SEQUENCE [LARGE SCALE GENOMIC DNA]</scope>
    <source>
        <strain evidence="9 10">M8US30</strain>
    </source>
</reference>
<evidence type="ECO:0000259" key="8">
    <source>
        <dbReference type="PROSITE" id="PS50850"/>
    </source>
</evidence>
<dbReference type="AlphaFoldDB" id="A0A7W8J428"/>
<proteinExistence type="predicted"/>
<dbReference type="GO" id="GO:0022857">
    <property type="term" value="F:transmembrane transporter activity"/>
    <property type="evidence" value="ECO:0007669"/>
    <property type="project" value="InterPro"/>
</dbReference>
<keyword evidence="3" id="KW-1003">Cell membrane</keyword>
<evidence type="ECO:0000256" key="7">
    <source>
        <dbReference type="SAM" id="Phobius"/>
    </source>
</evidence>
<evidence type="ECO:0000313" key="10">
    <source>
        <dbReference type="Proteomes" id="UP000569092"/>
    </source>
</evidence>
<feature type="transmembrane region" description="Helical" evidence="7">
    <location>
        <begin position="248"/>
        <end position="274"/>
    </location>
</feature>
<evidence type="ECO:0000256" key="3">
    <source>
        <dbReference type="ARBA" id="ARBA00022475"/>
    </source>
</evidence>
<dbReference type="Proteomes" id="UP000569092">
    <property type="component" value="Unassembled WGS sequence"/>
</dbReference>
<feature type="transmembrane region" description="Helical" evidence="7">
    <location>
        <begin position="341"/>
        <end position="362"/>
    </location>
</feature>
<accession>A0A7W8J428</accession>
<evidence type="ECO:0000313" key="9">
    <source>
        <dbReference type="EMBL" id="MBB5342172.1"/>
    </source>
</evidence>
<feature type="transmembrane region" description="Helical" evidence="7">
    <location>
        <begin position="405"/>
        <end position="424"/>
    </location>
</feature>
<comment type="caution">
    <text evidence="9">The sequence shown here is derived from an EMBL/GenBank/DDBJ whole genome shotgun (WGS) entry which is preliminary data.</text>
</comment>
<keyword evidence="5 7" id="KW-1133">Transmembrane helix</keyword>
<feature type="transmembrane region" description="Helical" evidence="7">
    <location>
        <begin position="316"/>
        <end position="335"/>
    </location>
</feature>
<dbReference type="SUPFAM" id="SSF103473">
    <property type="entry name" value="MFS general substrate transporter"/>
    <property type="match status" value="1"/>
</dbReference>
<dbReference type="EMBL" id="JACHDZ010000001">
    <property type="protein sequence ID" value="MBB5342172.1"/>
    <property type="molecule type" value="Genomic_DNA"/>
</dbReference>
<organism evidence="9 10">
    <name type="scientific">Tunturiibacter lichenicola</name>
    <dbReference type="NCBI Taxonomy" id="2051959"/>
    <lineage>
        <taxon>Bacteria</taxon>
        <taxon>Pseudomonadati</taxon>
        <taxon>Acidobacteriota</taxon>
        <taxon>Terriglobia</taxon>
        <taxon>Terriglobales</taxon>
        <taxon>Acidobacteriaceae</taxon>
        <taxon>Tunturiibacter</taxon>
    </lineage>
</organism>
<dbReference type="InterPro" id="IPR011701">
    <property type="entry name" value="MFS"/>
</dbReference>
<feature type="transmembrane region" description="Helical" evidence="7">
    <location>
        <begin position="168"/>
        <end position="189"/>
    </location>
</feature>
<dbReference type="InterPro" id="IPR036259">
    <property type="entry name" value="MFS_trans_sf"/>
</dbReference>
<evidence type="ECO:0000256" key="5">
    <source>
        <dbReference type="ARBA" id="ARBA00022989"/>
    </source>
</evidence>
<feature type="transmembrane region" description="Helical" evidence="7">
    <location>
        <begin position="76"/>
        <end position="93"/>
    </location>
</feature>
<dbReference type="CDD" id="cd06173">
    <property type="entry name" value="MFS_MefA_like"/>
    <property type="match status" value="1"/>
</dbReference>
<dbReference type="Pfam" id="PF07690">
    <property type="entry name" value="MFS_1"/>
    <property type="match status" value="1"/>
</dbReference>
<evidence type="ECO:0000256" key="1">
    <source>
        <dbReference type="ARBA" id="ARBA00004651"/>
    </source>
</evidence>
<comment type="subcellular location">
    <subcellularLocation>
        <location evidence="1">Cell membrane</location>
        <topology evidence="1">Multi-pass membrane protein</topology>
    </subcellularLocation>
</comment>
<name>A0A7W8J428_9BACT</name>
<feature type="transmembrane region" description="Helical" evidence="7">
    <location>
        <begin position="39"/>
        <end position="64"/>
    </location>
</feature>
<dbReference type="InterPro" id="IPR020846">
    <property type="entry name" value="MFS_dom"/>
</dbReference>
<dbReference type="PROSITE" id="PS50850">
    <property type="entry name" value="MFS"/>
    <property type="match status" value="1"/>
</dbReference>
<feature type="domain" description="Major facilitator superfamily (MFS) profile" evidence="8">
    <location>
        <begin position="244"/>
        <end position="434"/>
    </location>
</feature>
<keyword evidence="4 7" id="KW-0812">Transmembrane</keyword>
<dbReference type="PANTHER" id="PTHR43266:SF2">
    <property type="entry name" value="MAJOR FACILITATOR SUPERFAMILY (MFS) PROFILE DOMAIN-CONTAINING PROTEIN"/>
    <property type="match status" value="1"/>
</dbReference>
<dbReference type="GO" id="GO:0005886">
    <property type="term" value="C:plasma membrane"/>
    <property type="evidence" value="ECO:0007669"/>
    <property type="project" value="UniProtKB-SubCell"/>
</dbReference>
<evidence type="ECO:0000256" key="4">
    <source>
        <dbReference type="ARBA" id="ARBA00022692"/>
    </source>
</evidence>
<protein>
    <submittedName>
        <fullName evidence="9">MFS family permease</fullName>
    </submittedName>
</protein>
<evidence type="ECO:0000256" key="6">
    <source>
        <dbReference type="ARBA" id="ARBA00023136"/>
    </source>
</evidence>
<dbReference type="PANTHER" id="PTHR43266">
    <property type="entry name" value="MACROLIDE-EFFLUX PROTEIN"/>
    <property type="match status" value="1"/>
</dbReference>
<feature type="transmembrane region" description="Helical" evidence="7">
    <location>
        <begin position="195"/>
        <end position="213"/>
    </location>
</feature>
<feature type="transmembrane region" description="Helical" evidence="7">
    <location>
        <begin position="374"/>
        <end position="399"/>
    </location>
</feature>
<dbReference type="Gene3D" id="1.20.1250.20">
    <property type="entry name" value="MFS general substrate transporter like domains"/>
    <property type="match status" value="1"/>
</dbReference>
<feature type="transmembrane region" description="Helical" evidence="7">
    <location>
        <begin position="286"/>
        <end position="304"/>
    </location>
</feature>
<evidence type="ECO:0000256" key="2">
    <source>
        <dbReference type="ARBA" id="ARBA00022448"/>
    </source>
</evidence>
<keyword evidence="6 7" id="KW-0472">Membrane</keyword>